<dbReference type="PANTHER" id="PTHR48090">
    <property type="entry name" value="UNDECAPRENYL-PHOSPHATE 4-DEOXY-4-FORMAMIDO-L-ARABINOSE TRANSFERASE-RELATED"/>
    <property type="match status" value="1"/>
</dbReference>
<evidence type="ECO:0000259" key="8">
    <source>
        <dbReference type="Pfam" id="PF00535"/>
    </source>
</evidence>
<evidence type="ECO:0000256" key="7">
    <source>
        <dbReference type="SAM" id="Phobius"/>
    </source>
</evidence>
<dbReference type="GO" id="GO:0016757">
    <property type="term" value="F:glycosyltransferase activity"/>
    <property type="evidence" value="ECO:0007669"/>
    <property type="project" value="UniProtKB-KW"/>
</dbReference>
<evidence type="ECO:0000313" key="9">
    <source>
        <dbReference type="EMBL" id="VFJ68717.1"/>
    </source>
</evidence>
<sequence>MIKSNLISIVIPVYGCSGNLRELHNRLTRVLGTICSQHEIIMVNDGSPDQAWEIIESLARTDPSVRGIKLSRNFGQHHAITAGLDLARGEWVVVMDCDLQDVPEEIPKLYRKALEGFDIVVGLRTQRQDNPFKRATSRLFHRVFNYFAETEIDNRIGNFGIYAGKVIRSISLLREQSRGFGLFALWVGFRRTAIEIRHAPRAYGKSTYTLRRMSGFALDLITAHSNKLLWLSVKLGLSLSLISFLYAAWLVLRYVIWGIPVPGWTSLIVSIYFTAGLIVGTIGILGIYVGKIFDQVKGRPLYIIESTTFEIGSSDA</sequence>
<gene>
    <name evidence="9" type="ORF">BECKFW1821B_GA0114236_11503</name>
</gene>
<comment type="subcellular location">
    <subcellularLocation>
        <location evidence="1">Membrane</location>
        <topology evidence="1">Multi-pass membrane protein</topology>
    </subcellularLocation>
</comment>
<dbReference type="SUPFAM" id="SSF53448">
    <property type="entry name" value="Nucleotide-diphospho-sugar transferases"/>
    <property type="match status" value="1"/>
</dbReference>
<keyword evidence="2 9" id="KW-0328">Glycosyltransferase</keyword>
<dbReference type="PANTHER" id="PTHR48090:SF1">
    <property type="entry name" value="PROPHAGE BACTOPRENOL GLUCOSYL TRANSFERASE HOMOLOG"/>
    <property type="match status" value="1"/>
</dbReference>
<feature type="transmembrane region" description="Helical" evidence="7">
    <location>
        <begin position="264"/>
        <end position="289"/>
    </location>
</feature>
<dbReference type="Pfam" id="PF00535">
    <property type="entry name" value="Glycos_transf_2"/>
    <property type="match status" value="1"/>
</dbReference>
<evidence type="ECO:0000256" key="5">
    <source>
        <dbReference type="ARBA" id="ARBA00022989"/>
    </source>
</evidence>
<keyword evidence="3 9" id="KW-0808">Transferase</keyword>
<dbReference type="InterPro" id="IPR050256">
    <property type="entry name" value="Glycosyltransferase_2"/>
</dbReference>
<dbReference type="InterPro" id="IPR001173">
    <property type="entry name" value="Glyco_trans_2-like"/>
</dbReference>
<dbReference type="InterPro" id="IPR029044">
    <property type="entry name" value="Nucleotide-diphossugar_trans"/>
</dbReference>
<accession>A0A450TLT6</accession>
<evidence type="ECO:0000256" key="6">
    <source>
        <dbReference type="ARBA" id="ARBA00023136"/>
    </source>
</evidence>
<feature type="transmembrane region" description="Helical" evidence="7">
    <location>
        <begin position="228"/>
        <end position="252"/>
    </location>
</feature>
<dbReference type="CDD" id="cd04187">
    <property type="entry name" value="DPM1_like_bac"/>
    <property type="match status" value="1"/>
</dbReference>
<keyword evidence="4 7" id="KW-0812">Transmembrane</keyword>
<dbReference type="EMBL" id="CAADFD010000150">
    <property type="protein sequence ID" value="VFJ68717.1"/>
    <property type="molecule type" value="Genomic_DNA"/>
</dbReference>
<name>A0A450TLT6_9GAMM</name>
<dbReference type="AlphaFoldDB" id="A0A450TLT6"/>
<organism evidence="9">
    <name type="scientific">Candidatus Kentrum sp. FW</name>
    <dbReference type="NCBI Taxonomy" id="2126338"/>
    <lineage>
        <taxon>Bacteria</taxon>
        <taxon>Pseudomonadati</taxon>
        <taxon>Pseudomonadota</taxon>
        <taxon>Gammaproteobacteria</taxon>
        <taxon>Candidatus Kentrum</taxon>
    </lineage>
</organism>
<feature type="domain" description="Glycosyltransferase 2-like" evidence="8">
    <location>
        <begin position="8"/>
        <end position="152"/>
    </location>
</feature>
<dbReference type="GO" id="GO:0005886">
    <property type="term" value="C:plasma membrane"/>
    <property type="evidence" value="ECO:0007669"/>
    <property type="project" value="TreeGrafter"/>
</dbReference>
<protein>
    <submittedName>
        <fullName evidence="9">Dolichol-phosphate mannosyltransferase</fullName>
    </submittedName>
</protein>
<evidence type="ECO:0000256" key="1">
    <source>
        <dbReference type="ARBA" id="ARBA00004141"/>
    </source>
</evidence>
<proteinExistence type="predicted"/>
<evidence type="ECO:0000256" key="4">
    <source>
        <dbReference type="ARBA" id="ARBA00022692"/>
    </source>
</evidence>
<keyword evidence="5 7" id="KW-1133">Transmembrane helix</keyword>
<evidence type="ECO:0000256" key="3">
    <source>
        <dbReference type="ARBA" id="ARBA00022679"/>
    </source>
</evidence>
<evidence type="ECO:0000256" key="2">
    <source>
        <dbReference type="ARBA" id="ARBA00022676"/>
    </source>
</evidence>
<dbReference type="Gene3D" id="3.90.550.10">
    <property type="entry name" value="Spore Coat Polysaccharide Biosynthesis Protein SpsA, Chain A"/>
    <property type="match status" value="1"/>
</dbReference>
<keyword evidence="6 7" id="KW-0472">Membrane</keyword>
<reference evidence="9" key="1">
    <citation type="submission" date="2019-02" db="EMBL/GenBank/DDBJ databases">
        <authorList>
            <person name="Gruber-Vodicka R. H."/>
            <person name="Seah K. B. B."/>
        </authorList>
    </citation>
    <scope>NUCLEOTIDE SEQUENCE</scope>
    <source>
        <strain evidence="9">BECK_BZ106</strain>
    </source>
</reference>